<gene>
    <name evidence="1" type="primary">RF55_24064</name>
    <name evidence="1" type="ORF">NPIL_348811</name>
</gene>
<organism evidence="1 2">
    <name type="scientific">Nephila pilipes</name>
    <name type="common">Giant wood spider</name>
    <name type="synonym">Nephila maculata</name>
    <dbReference type="NCBI Taxonomy" id="299642"/>
    <lineage>
        <taxon>Eukaryota</taxon>
        <taxon>Metazoa</taxon>
        <taxon>Ecdysozoa</taxon>
        <taxon>Arthropoda</taxon>
        <taxon>Chelicerata</taxon>
        <taxon>Arachnida</taxon>
        <taxon>Araneae</taxon>
        <taxon>Araneomorphae</taxon>
        <taxon>Entelegynae</taxon>
        <taxon>Araneoidea</taxon>
        <taxon>Nephilidae</taxon>
        <taxon>Nephila</taxon>
    </lineage>
</organism>
<dbReference type="Proteomes" id="UP000887013">
    <property type="component" value="Unassembled WGS sequence"/>
</dbReference>
<dbReference type="OrthoDB" id="9979538at2759"/>
<evidence type="ECO:0000313" key="2">
    <source>
        <dbReference type="Proteomes" id="UP000887013"/>
    </source>
</evidence>
<comment type="caution">
    <text evidence="1">The sequence shown here is derived from an EMBL/GenBank/DDBJ whole genome shotgun (WGS) entry which is preliminary data.</text>
</comment>
<dbReference type="EMBL" id="BMAW01104664">
    <property type="protein sequence ID" value="GFT15723.1"/>
    <property type="molecule type" value="Genomic_DNA"/>
</dbReference>
<proteinExistence type="predicted"/>
<name>A0A8X6TJV1_NEPPI</name>
<keyword evidence="2" id="KW-1185">Reference proteome</keyword>
<sequence length="77" mass="9038">MSAVSAHGECSARDVSRQTGVSLESVLRALRITLKRYPYKLQHNHELKPSDRITRQAFENWVSSNMNRQHDWFHIVF</sequence>
<evidence type="ECO:0000313" key="1">
    <source>
        <dbReference type="EMBL" id="GFT15723.1"/>
    </source>
</evidence>
<accession>A0A8X6TJV1</accession>
<reference evidence="1" key="1">
    <citation type="submission" date="2020-08" db="EMBL/GenBank/DDBJ databases">
        <title>Multicomponent nature underlies the extraordinary mechanical properties of spider dragline silk.</title>
        <authorList>
            <person name="Kono N."/>
            <person name="Nakamura H."/>
            <person name="Mori M."/>
            <person name="Yoshida Y."/>
            <person name="Ohtoshi R."/>
            <person name="Malay A.D."/>
            <person name="Moran D.A.P."/>
            <person name="Tomita M."/>
            <person name="Numata K."/>
            <person name="Arakawa K."/>
        </authorList>
    </citation>
    <scope>NUCLEOTIDE SEQUENCE</scope>
</reference>
<protein>
    <submittedName>
        <fullName evidence="1">Transposable element tc3 transposase</fullName>
    </submittedName>
</protein>
<dbReference type="AlphaFoldDB" id="A0A8X6TJV1"/>